<evidence type="ECO:0000313" key="1">
    <source>
        <dbReference type="EMBL" id="QDV35643.1"/>
    </source>
</evidence>
<dbReference type="Proteomes" id="UP000317835">
    <property type="component" value="Chromosome"/>
</dbReference>
<name>A0A518H489_9BACT</name>
<reference evidence="1 2" key="1">
    <citation type="submission" date="2019-02" db="EMBL/GenBank/DDBJ databases">
        <title>Deep-cultivation of Planctomycetes and their phenomic and genomic characterization uncovers novel biology.</title>
        <authorList>
            <person name="Wiegand S."/>
            <person name="Jogler M."/>
            <person name="Boedeker C."/>
            <person name="Pinto D."/>
            <person name="Vollmers J."/>
            <person name="Rivas-Marin E."/>
            <person name="Kohn T."/>
            <person name="Peeters S.H."/>
            <person name="Heuer A."/>
            <person name="Rast P."/>
            <person name="Oberbeckmann S."/>
            <person name="Bunk B."/>
            <person name="Jeske O."/>
            <person name="Meyerdierks A."/>
            <person name="Storesund J.E."/>
            <person name="Kallscheuer N."/>
            <person name="Luecker S."/>
            <person name="Lage O.M."/>
            <person name="Pohl T."/>
            <person name="Merkel B.J."/>
            <person name="Hornburger P."/>
            <person name="Mueller R.-W."/>
            <person name="Bruemmer F."/>
            <person name="Labrenz M."/>
            <person name="Spormann A.M."/>
            <person name="Op den Camp H."/>
            <person name="Overmann J."/>
            <person name="Amann R."/>
            <person name="Jetten M.S.M."/>
            <person name="Mascher T."/>
            <person name="Medema M.H."/>
            <person name="Devos D.P."/>
            <person name="Kaster A.-K."/>
            <person name="Ovreas L."/>
            <person name="Rohde M."/>
            <person name="Galperin M.Y."/>
            <person name="Jogler C."/>
        </authorList>
    </citation>
    <scope>NUCLEOTIDE SEQUENCE [LARGE SCALE GENOMIC DNA]</scope>
    <source>
        <strain evidence="1 2">ElP</strain>
    </source>
</reference>
<organism evidence="1 2">
    <name type="scientific">Tautonia plasticadhaerens</name>
    <dbReference type="NCBI Taxonomy" id="2527974"/>
    <lineage>
        <taxon>Bacteria</taxon>
        <taxon>Pseudomonadati</taxon>
        <taxon>Planctomycetota</taxon>
        <taxon>Planctomycetia</taxon>
        <taxon>Isosphaerales</taxon>
        <taxon>Isosphaeraceae</taxon>
        <taxon>Tautonia</taxon>
    </lineage>
</organism>
<gene>
    <name evidence="1" type="ORF">ElP_35470</name>
</gene>
<keyword evidence="2" id="KW-1185">Reference proteome</keyword>
<sequence>MLLEHIIAERRIASQRADYGKMWMEYRGYEITPRLYGDVRVYSCGDGVEEEDLFDLIDELEDDPDELREEVRGDWARETGRSSGPPA</sequence>
<protein>
    <submittedName>
        <fullName evidence="1">Uncharacterized protein</fullName>
    </submittedName>
</protein>
<accession>A0A518H489</accession>
<dbReference type="EMBL" id="CP036426">
    <property type="protein sequence ID" value="QDV35643.1"/>
    <property type="molecule type" value="Genomic_DNA"/>
</dbReference>
<dbReference type="KEGG" id="tpla:ElP_35470"/>
<proteinExistence type="predicted"/>
<evidence type="ECO:0000313" key="2">
    <source>
        <dbReference type="Proteomes" id="UP000317835"/>
    </source>
</evidence>
<dbReference type="AlphaFoldDB" id="A0A518H489"/>